<organism evidence="2 3">
    <name type="scientific">Caldimonas mangrovi</name>
    <dbReference type="NCBI Taxonomy" id="2944811"/>
    <lineage>
        <taxon>Bacteria</taxon>
        <taxon>Pseudomonadati</taxon>
        <taxon>Pseudomonadota</taxon>
        <taxon>Betaproteobacteria</taxon>
        <taxon>Burkholderiales</taxon>
        <taxon>Sphaerotilaceae</taxon>
        <taxon>Caldimonas</taxon>
    </lineage>
</organism>
<dbReference type="GO" id="GO:0003677">
    <property type="term" value="F:DNA binding"/>
    <property type="evidence" value="ECO:0007669"/>
    <property type="project" value="UniProtKB-KW"/>
</dbReference>
<keyword evidence="3" id="KW-1185">Reference proteome</keyword>
<name>A0ABT0YLP3_9BURK</name>
<feature type="domain" description="Putative DNA-binding" evidence="1">
    <location>
        <begin position="14"/>
        <end position="104"/>
    </location>
</feature>
<accession>A0ABT0YLP3</accession>
<dbReference type="RefSeq" id="WP_251777834.1">
    <property type="nucleotide sequence ID" value="NZ_JAMKFE010000004.1"/>
</dbReference>
<protein>
    <submittedName>
        <fullName evidence="2">DNA-binding domain-containing protein</fullName>
    </submittedName>
</protein>
<dbReference type="EMBL" id="JAMKFE010000004">
    <property type="protein sequence ID" value="MCM5679635.1"/>
    <property type="molecule type" value="Genomic_DNA"/>
</dbReference>
<gene>
    <name evidence="2" type="ORF">M8A51_08825</name>
</gene>
<evidence type="ECO:0000313" key="2">
    <source>
        <dbReference type="EMBL" id="MCM5679635.1"/>
    </source>
</evidence>
<dbReference type="Proteomes" id="UP001165541">
    <property type="component" value="Unassembled WGS sequence"/>
</dbReference>
<comment type="caution">
    <text evidence="2">The sequence shown here is derived from an EMBL/GenBank/DDBJ whole genome shotgun (WGS) entry which is preliminary data.</text>
</comment>
<sequence length="269" mass="29577">MSADDAVRREALRQQLLLRTLMHDAPATALGGWVRQGGASRDRAVLAYRANASASAERALAGAYPTVQAMLGEENFAQLARAAWRRQAPERGDLAQWGAHLPAMLETDVQWHEWPYLPDAARLDWAVHGAEQAAADRFDAGSLQCLGLHEPQALRLQLQPPVALQVSGHPIVTIWLAHHGGADFAAVREARARRRGEAALVHRVGWRAQVVALDAATQRFMQALLDHKTLAAALEMAGADFEFQAWLVRALQLGWLSRVEPVAEKERLP</sequence>
<dbReference type="Pfam" id="PF09836">
    <property type="entry name" value="DUF2063"/>
    <property type="match status" value="1"/>
</dbReference>
<proteinExistence type="predicted"/>
<evidence type="ECO:0000259" key="1">
    <source>
        <dbReference type="Pfam" id="PF09836"/>
    </source>
</evidence>
<evidence type="ECO:0000313" key="3">
    <source>
        <dbReference type="Proteomes" id="UP001165541"/>
    </source>
</evidence>
<reference evidence="2" key="1">
    <citation type="submission" date="2022-05" db="EMBL/GenBank/DDBJ databases">
        <title>Schlegelella sp. nov., isolated from mangrove soil.</title>
        <authorList>
            <person name="Liu Y."/>
            <person name="Ge X."/>
            <person name="Liu W."/>
        </authorList>
    </citation>
    <scope>NUCLEOTIDE SEQUENCE</scope>
    <source>
        <strain evidence="2">S2-27</strain>
    </source>
</reference>
<dbReference type="InterPro" id="IPR018640">
    <property type="entry name" value="DUF2063"/>
</dbReference>
<keyword evidence="2" id="KW-0238">DNA-binding</keyword>